<proteinExistence type="predicted"/>
<evidence type="ECO:0000313" key="4">
    <source>
        <dbReference type="Proteomes" id="UP000262583"/>
    </source>
</evidence>
<evidence type="ECO:0000256" key="1">
    <source>
        <dbReference type="SAM" id="MobiDB-lite"/>
    </source>
</evidence>
<dbReference type="AlphaFoldDB" id="A0A2Z4Y4Y0"/>
<dbReference type="Proteomes" id="UP000262583">
    <property type="component" value="Chromosome"/>
</dbReference>
<evidence type="ECO:0000313" key="3">
    <source>
        <dbReference type="EMBL" id="AXA36190.1"/>
    </source>
</evidence>
<keyword evidence="2" id="KW-0472">Membrane</keyword>
<dbReference type="InterPro" id="IPR006127">
    <property type="entry name" value="ZnuA-like"/>
</dbReference>
<keyword evidence="2" id="KW-1133">Transmembrane helix</keyword>
<dbReference type="Pfam" id="PF01297">
    <property type="entry name" value="ZnuA"/>
    <property type="match status" value="1"/>
</dbReference>
<feature type="transmembrane region" description="Helical" evidence="2">
    <location>
        <begin position="57"/>
        <end position="75"/>
    </location>
</feature>
<organism evidence="3 4">
    <name type="scientific">Sumerlaea chitinivorans</name>
    <dbReference type="NCBI Taxonomy" id="2250252"/>
    <lineage>
        <taxon>Bacteria</taxon>
        <taxon>Candidatus Sumerlaeota</taxon>
        <taxon>Candidatus Sumerlaeia</taxon>
        <taxon>Candidatus Sumerlaeales</taxon>
        <taxon>Candidatus Sumerlaeaceae</taxon>
        <taxon>Candidatus Sumerlaea</taxon>
    </lineage>
</organism>
<dbReference type="PANTHER" id="PTHR42953">
    <property type="entry name" value="HIGH-AFFINITY ZINC UPTAKE SYSTEM PROTEIN ZNUA-RELATED"/>
    <property type="match status" value="1"/>
</dbReference>
<dbReference type="SUPFAM" id="SSF53807">
    <property type="entry name" value="Helical backbone' metal receptor"/>
    <property type="match status" value="1"/>
</dbReference>
<sequence length="330" mass="35880">MRNLRKPTEPMGETQGGSSMNPKKGRDSYTWRPHAWLVPALAFSVTLRWIGGAARRFLLFFGGVLFAIVASPLHAQGAADSTAPLWVASNSWLECALVDLASTSVKVERLAPPGACPGHYDIRPDEAVRLRSARAVVLFDFQQSLAGRLREFLPASTQLVLIHPADGLCVPETYADACRQLRDALVRANLLESDAADRALSATVQRMERLASRLRDDARPVRGVRVIASAHQAAFCRWLGLDVVAVWQSADASSAKEVAELLEKARQGRVQCVIANLQEAGKVGRSLADALRVPLVVFSNFPAMTPEEPDFDSLVRHNVSNLIKLSGGGQ</sequence>
<gene>
    <name evidence="3" type="ORF">BRCON_1413</name>
</gene>
<reference evidence="3 4" key="1">
    <citation type="submission" date="2018-05" db="EMBL/GenBank/DDBJ databases">
        <title>A metagenomic window into the 2 km-deep terrestrial subsurface aquifer revealed taxonomically and functionally diverse microbial community comprising novel uncultured bacterial lineages.</title>
        <authorList>
            <person name="Kadnikov V.V."/>
            <person name="Mardanov A.V."/>
            <person name="Beletsky A.V."/>
            <person name="Banks D."/>
            <person name="Pimenov N.V."/>
            <person name="Frank Y.A."/>
            <person name="Karnachuk O.V."/>
            <person name="Ravin N.V."/>
        </authorList>
    </citation>
    <scope>NUCLEOTIDE SEQUENCE [LARGE SCALE GENOMIC DNA]</scope>
    <source>
        <strain evidence="3">BY</strain>
    </source>
</reference>
<dbReference type="InterPro" id="IPR050492">
    <property type="entry name" value="Bact_metal-bind_prot9"/>
</dbReference>
<dbReference type="Gene3D" id="3.40.50.1980">
    <property type="entry name" value="Nitrogenase molybdenum iron protein domain"/>
    <property type="match status" value="1"/>
</dbReference>
<dbReference type="EMBL" id="CP030759">
    <property type="protein sequence ID" value="AXA36190.1"/>
    <property type="molecule type" value="Genomic_DNA"/>
</dbReference>
<evidence type="ECO:0000256" key="2">
    <source>
        <dbReference type="SAM" id="Phobius"/>
    </source>
</evidence>
<dbReference type="GO" id="GO:0046872">
    <property type="term" value="F:metal ion binding"/>
    <property type="evidence" value="ECO:0007669"/>
    <property type="project" value="InterPro"/>
</dbReference>
<dbReference type="KEGG" id="schv:BRCON_1413"/>
<dbReference type="GO" id="GO:0030001">
    <property type="term" value="P:metal ion transport"/>
    <property type="evidence" value="ECO:0007669"/>
    <property type="project" value="InterPro"/>
</dbReference>
<name>A0A2Z4Y4Y0_SUMC1</name>
<keyword evidence="2" id="KW-0812">Transmembrane</keyword>
<accession>A0A2Z4Y4Y0</accession>
<protein>
    <submittedName>
        <fullName evidence="3">Zinc ABC transporter, periplasmic-binding protein ZnuA</fullName>
    </submittedName>
</protein>
<feature type="region of interest" description="Disordered" evidence="1">
    <location>
        <begin position="1"/>
        <end position="26"/>
    </location>
</feature>